<dbReference type="OrthoDB" id="4177236at2759"/>
<name>A0A7U2IC14_PHANO</name>
<accession>A0A7U2IC14</accession>
<proteinExistence type="predicted"/>
<dbReference type="VEuPathDB" id="FungiDB:JI435_123060"/>
<keyword evidence="3" id="KW-1185">Reference proteome</keyword>
<dbReference type="InterPro" id="IPR011009">
    <property type="entry name" value="Kinase-like_dom_sf"/>
</dbReference>
<reference evidence="3" key="1">
    <citation type="journal article" date="2021" name="BMC Genomics">
        <title>Chromosome-level genome assembly and manually-curated proteome of model necrotroph Parastagonospora nodorum Sn15 reveals a genome-wide trove of candidate effector homologs, and redundancy of virulence-related functions within an accessory chromosome.</title>
        <authorList>
            <person name="Bertazzoni S."/>
            <person name="Jones D.A.B."/>
            <person name="Phan H.T."/>
            <person name="Tan K.-C."/>
            <person name="Hane J.K."/>
        </authorList>
    </citation>
    <scope>NUCLEOTIDE SEQUENCE [LARGE SCALE GENOMIC DNA]</scope>
    <source>
        <strain evidence="3">SN15 / ATCC MYA-4574 / FGSC 10173)</strain>
    </source>
</reference>
<dbReference type="EMBL" id="CP069044">
    <property type="protein sequence ID" value="QRD07107.1"/>
    <property type="molecule type" value="Genomic_DNA"/>
</dbReference>
<dbReference type="SUPFAM" id="SSF56112">
    <property type="entry name" value="Protein kinase-like (PK-like)"/>
    <property type="match status" value="1"/>
</dbReference>
<gene>
    <name evidence="2" type="ORF">JI435_123060</name>
</gene>
<dbReference type="Pfam" id="PF01636">
    <property type="entry name" value="APH"/>
    <property type="match status" value="1"/>
</dbReference>
<dbReference type="InterPro" id="IPR002575">
    <property type="entry name" value="Aminoglycoside_PTrfase"/>
</dbReference>
<dbReference type="AlphaFoldDB" id="A0A7U2IC14"/>
<dbReference type="Proteomes" id="UP000663193">
    <property type="component" value="Chromosome 22"/>
</dbReference>
<protein>
    <recommendedName>
        <fullName evidence="1">Aminoglycoside phosphotransferase domain-containing protein</fullName>
    </recommendedName>
</protein>
<feature type="domain" description="Aminoglycoside phosphotransferase" evidence="1">
    <location>
        <begin position="79"/>
        <end position="297"/>
    </location>
</feature>
<dbReference type="PANTHER" id="PTHR21310:SF48">
    <property type="entry name" value="AMINOGLYCOSIDE PHOSPHOTRANSFERASE DOMAIN-CONTAINING PROTEIN"/>
    <property type="match status" value="1"/>
</dbReference>
<sequence>MASKKATLQEHFGVSTFEEASRICGVRLLAMTRDESYTGFTKIQIPFEAPSHPPLPSWDEVEQAFKGHCKPRGGNIEKAFRVGAFVVKFGGDARIFQEAETLLFLQANSQVRAPKVYAAFTRQLFEWTKHFIIMDYIEGETLSGEKWLSLSDTSRSIILSRLCEQFQILRSIPSEGYYGHVHRQGWPPWLSFLRKMQPGASGPFDTYEEFITALTTSARGIQAVGNILPEFHSSELNALSRMETTLRSCNGRQPVLTHMDPSVGNTIIRQIVGPEGKEDWEVTLIDWSEAGWLPAWMQTWCLKETLTMVSSVEKINAAETLEYVEYVATRLGEDYTDQRELFVDLQHNLTYGLL</sequence>
<dbReference type="InterPro" id="IPR051678">
    <property type="entry name" value="AGP_Transferase"/>
</dbReference>
<dbReference type="PANTHER" id="PTHR21310">
    <property type="entry name" value="AMINOGLYCOSIDE PHOSPHOTRANSFERASE-RELATED-RELATED"/>
    <property type="match status" value="1"/>
</dbReference>
<evidence type="ECO:0000313" key="3">
    <source>
        <dbReference type="Proteomes" id="UP000663193"/>
    </source>
</evidence>
<organism evidence="2 3">
    <name type="scientific">Phaeosphaeria nodorum (strain SN15 / ATCC MYA-4574 / FGSC 10173)</name>
    <name type="common">Glume blotch fungus</name>
    <name type="synonym">Parastagonospora nodorum</name>
    <dbReference type="NCBI Taxonomy" id="321614"/>
    <lineage>
        <taxon>Eukaryota</taxon>
        <taxon>Fungi</taxon>
        <taxon>Dikarya</taxon>
        <taxon>Ascomycota</taxon>
        <taxon>Pezizomycotina</taxon>
        <taxon>Dothideomycetes</taxon>
        <taxon>Pleosporomycetidae</taxon>
        <taxon>Pleosporales</taxon>
        <taxon>Pleosporineae</taxon>
        <taxon>Phaeosphaeriaceae</taxon>
        <taxon>Parastagonospora</taxon>
    </lineage>
</organism>
<evidence type="ECO:0000259" key="1">
    <source>
        <dbReference type="Pfam" id="PF01636"/>
    </source>
</evidence>
<evidence type="ECO:0000313" key="2">
    <source>
        <dbReference type="EMBL" id="QRD07107.1"/>
    </source>
</evidence>